<name>A0A918BPG7_9ACTN</name>
<dbReference type="EMBL" id="BMQK01000021">
    <property type="protein sequence ID" value="GGQ83881.1"/>
    <property type="molecule type" value="Genomic_DNA"/>
</dbReference>
<evidence type="ECO:0000313" key="2">
    <source>
        <dbReference type="EMBL" id="GGQ83881.1"/>
    </source>
</evidence>
<keyword evidence="3" id="KW-1185">Reference proteome</keyword>
<proteinExistence type="predicted"/>
<protein>
    <recommendedName>
        <fullName evidence="4">ATP-dependent DNA ligase family profile domain-containing protein</fullName>
    </recommendedName>
</protein>
<evidence type="ECO:0008006" key="4">
    <source>
        <dbReference type="Google" id="ProtNLM"/>
    </source>
</evidence>
<dbReference type="AlphaFoldDB" id="A0A918BPG7"/>
<dbReference type="Proteomes" id="UP000620156">
    <property type="component" value="Unassembled WGS sequence"/>
</dbReference>
<evidence type="ECO:0000256" key="1">
    <source>
        <dbReference type="SAM" id="MobiDB-lite"/>
    </source>
</evidence>
<gene>
    <name evidence="2" type="ORF">GCM10010145_61860</name>
</gene>
<dbReference type="RefSeq" id="WP_229821383.1">
    <property type="nucleotide sequence ID" value="NZ_BMQK01000021.1"/>
</dbReference>
<organism evidence="2 3">
    <name type="scientific">Streptomyces ruber</name>
    <dbReference type="NCBI Taxonomy" id="83378"/>
    <lineage>
        <taxon>Bacteria</taxon>
        <taxon>Bacillati</taxon>
        <taxon>Actinomycetota</taxon>
        <taxon>Actinomycetes</taxon>
        <taxon>Kitasatosporales</taxon>
        <taxon>Streptomycetaceae</taxon>
        <taxon>Streptomyces</taxon>
    </lineage>
</organism>
<evidence type="ECO:0000313" key="3">
    <source>
        <dbReference type="Proteomes" id="UP000620156"/>
    </source>
</evidence>
<reference evidence="2" key="1">
    <citation type="journal article" date="2014" name="Int. J. Syst. Evol. Microbiol.">
        <title>Complete genome sequence of Corynebacterium casei LMG S-19264T (=DSM 44701T), isolated from a smear-ripened cheese.</title>
        <authorList>
            <consortium name="US DOE Joint Genome Institute (JGI-PGF)"/>
            <person name="Walter F."/>
            <person name="Albersmeier A."/>
            <person name="Kalinowski J."/>
            <person name="Ruckert C."/>
        </authorList>
    </citation>
    <scope>NUCLEOTIDE SEQUENCE</scope>
    <source>
        <strain evidence="2">JCM 3131</strain>
    </source>
</reference>
<feature type="compositionally biased region" description="Basic residues" evidence="1">
    <location>
        <begin position="134"/>
        <end position="146"/>
    </location>
</feature>
<reference evidence="2" key="2">
    <citation type="submission" date="2020-09" db="EMBL/GenBank/DDBJ databases">
        <authorList>
            <person name="Sun Q."/>
            <person name="Ohkuma M."/>
        </authorList>
    </citation>
    <scope>NUCLEOTIDE SEQUENCE</scope>
    <source>
        <strain evidence="2">JCM 3131</strain>
    </source>
</reference>
<accession>A0A918BPG7</accession>
<feature type="region of interest" description="Disordered" evidence="1">
    <location>
        <begin position="102"/>
        <end position="146"/>
    </location>
</feature>
<comment type="caution">
    <text evidence="2">The sequence shown here is derived from an EMBL/GenBank/DDBJ whole genome shotgun (WGS) entry which is preliminary data.</text>
</comment>
<sequence>MPFTLCPSTTDPAVAREWPAWTAAGLESLVFKRLDEPYRGGARSWRKYKVRVTTEAVIGAVTGSLTAPRTVLLGHYDTAGRFLYIGRSTTLSQTVGHALADHLTPPRDAHPWTGGTFSAGWGTQRNPRRPPGTARRRHGSRCRRRP</sequence>